<evidence type="ECO:0000313" key="11">
    <source>
        <dbReference type="Proteomes" id="UP000295504"/>
    </source>
</evidence>
<dbReference type="PIRSF" id="PIRSF001555">
    <property type="entry name" value="Asp_ammon_ligase"/>
    <property type="match status" value="1"/>
</dbReference>
<dbReference type="Gene3D" id="3.30.930.10">
    <property type="entry name" value="Bira Bifunctional Protein, Domain 2"/>
    <property type="match status" value="1"/>
</dbReference>
<dbReference type="PANTHER" id="PTHR30073:SF5">
    <property type="entry name" value="ASPARTATE--AMMONIA LIGASE"/>
    <property type="match status" value="1"/>
</dbReference>
<dbReference type="InterPro" id="IPR045864">
    <property type="entry name" value="aa-tRNA-synth_II/BPL/LPL"/>
</dbReference>
<keyword evidence="5 7" id="KW-0067">ATP-binding</keyword>
<dbReference type="GO" id="GO:0070981">
    <property type="term" value="P:L-asparagine biosynthetic process"/>
    <property type="evidence" value="ECO:0007669"/>
    <property type="project" value="UniProtKB-UniRule"/>
</dbReference>
<dbReference type="AlphaFoldDB" id="A0A4R2TPT3"/>
<keyword evidence="3 7" id="KW-0028">Amino-acid biosynthesis</keyword>
<dbReference type="GO" id="GO:0005829">
    <property type="term" value="C:cytosol"/>
    <property type="evidence" value="ECO:0007669"/>
    <property type="project" value="TreeGrafter"/>
</dbReference>
<dbReference type="GO" id="GO:0016740">
    <property type="term" value="F:transferase activity"/>
    <property type="evidence" value="ECO:0007669"/>
    <property type="project" value="UniProtKB-ARBA"/>
</dbReference>
<dbReference type="OrthoDB" id="9766088at2"/>
<dbReference type="EMBL" id="SLYC01000006">
    <property type="protein sequence ID" value="TCQ04652.1"/>
    <property type="molecule type" value="Genomic_DNA"/>
</dbReference>
<dbReference type="PROSITE" id="PS50862">
    <property type="entry name" value="AA_TRNA_LIGASE_II"/>
    <property type="match status" value="1"/>
</dbReference>
<evidence type="ECO:0000256" key="3">
    <source>
        <dbReference type="ARBA" id="ARBA00022605"/>
    </source>
</evidence>
<evidence type="ECO:0000256" key="6">
    <source>
        <dbReference type="ARBA" id="ARBA00022888"/>
    </source>
</evidence>
<keyword evidence="6 7" id="KW-0061">Asparagine biosynthesis</keyword>
<organism evidence="10 11">
    <name type="scientific">Serpentinicella alkaliphila</name>
    <dbReference type="NCBI Taxonomy" id="1734049"/>
    <lineage>
        <taxon>Bacteria</taxon>
        <taxon>Bacillati</taxon>
        <taxon>Bacillota</taxon>
        <taxon>Clostridia</taxon>
        <taxon>Peptostreptococcales</taxon>
        <taxon>Natronincolaceae</taxon>
        <taxon>Serpentinicella</taxon>
    </lineage>
</organism>
<keyword evidence="1 7" id="KW-0963">Cytoplasm</keyword>
<dbReference type="Proteomes" id="UP000295504">
    <property type="component" value="Unassembled WGS sequence"/>
</dbReference>
<dbReference type="CDD" id="cd00645">
    <property type="entry name" value="AsnA"/>
    <property type="match status" value="1"/>
</dbReference>
<keyword evidence="11" id="KW-1185">Reference proteome</keyword>
<evidence type="ECO:0000259" key="9">
    <source>
        <dbReference type="PROSITE" id="PS50862"/>
    </source>
</evidence>
<evidence type="ECO:0000256" key="1">
    <source>
        <dbReference type="ARBA" id="ARBA00022490"/>
    </source>
</evidence>
<comment type="subcellular location">
    <subcellularLocation>
        <location evidence="7">Cytoplasm</location>
    </subcellularLocation>
</comment>
<dbReference type="SUPFAM" id="SSF55681">
    <property type="entry name" value="Class II aaRS and biotin synthetases"/>
    <property type="match status" value="1"/>
</dbReference>
<dbReference type="EC" id="6.3.1.1" evidence="7 8"/>
<name>A0A4R2TPT3_9FIRM</name>
<gene>
    <name evidence="7" type="primary">asnA</name>
    <name evidence="10" type="ORF">EDD79_100655</name>
</gene>
<dbReference type="Pfam" id="PF03590">
    <property type="entry name" value="AsnA"/>
    <property type="match status" value="1"/>
</dbReference>
<comment type="catalytic activity">
    <reaction evidence="7">
        <text>L-aspartate + NH4(+) + ATP = L-asparagine + AMP + diphosphate + H(+)</text>
        <dbReference type="Rhea" id="RHEA:11372"/>
        <dbReference type="ChEBI" id="CHEBI:15378"/>
        <dbReference type="ChEBI" id="CHEBI:28938"/>
        <dbReference type="ChEBI" id="CHEBI:29991"/>
        <dbReference type="ChEBI" id="CHEBI:30616"/>
        <dbReference type="ChEBI" id="CHEBI:33019"/>
        <dbReference type="ChEBI" id="CHEBI:58048"/>
        <dbReference type="ChEBI" id="CHEBI:456215"/>
        <dbReference type="EC" id="6.3.1.1"/>
    </reaction>
</comment>
<dbReference type="UniPathway" id="UPA00134">
    <property type="reaction ID" value="UER00194"/>
</dbReference>
<evidence type="ECO:0000256" key="7">
    <source>
        <dbReference type="HAMAP-Rule" id="MF_00555"/>
    </source>
</evidence>
<dbReference type="NCBIfam" id="TIGR00669">
    <property type="entry name" value="asnA"/>
    <property type="match status" value="1"/>
</dbReference>
<evidence type="ECO:0000256" key="2">
    <source>
        <dbReference type="ARBA" id="ARBA00022598"/>
    </source>
</evidence>
<evidence type="ECO:0000313" key="10">
    <source>
        <dbReference type="EMBL" id="TCQ04652.1"/>
    </source>
</evidence>
<dbReference type="PANTHER" id="PTHR30073">
    <property type="entry name" value="ASPARTATE--AMMONIA LIGASE"/>
    <property type="match status" value="1"/>
</dbReference>
<dbReference type="InterPro" id="IPR004618">
    <property type="entry name" value="AsnA"/>
</dbReference>
<proteinExistence type="inferred from homology"/>
<keyword evidence="2 7" id="KW-0436">Ligase</keyword>
<reference evidence="10 11" key="1">
    <citation type="submission" date="2019-03" db="EMBL/GenBank/DDBJ databases">
        <title>Genomic Encyclopedia of Type Strains, Phase IV (KMG-IV): sequencing the most valuable type-strain genomes for metagenomic binning, comparative biology and taxonomic classification.</title>
        <authorList>
            <person name="Goeker M."/>
        </authorList>
    </citation>
    <scope>NUCLEOTIDE SEQUENCE [LARGE SCALE GENOMIC DNA]</scope>
    <source>
        <strain evidence="10 11">DSM 100013</strain>
    </source>
</reference>
<comment type="pathway">
    <text evidence="7">Amino-acid biosynthesis; L-asparagine biosynthesis; L-asparagine from L-aspartate (ammonia route): step 1/1.</text>
</comment>
<feature type="domain" description="Aminoacyl-transfer RNA synthetases class-II family profile" evidence="9">
    <location>
        <begin position="25"/>
        <end position="321"/>
    </location>
</feature>
<evidence type="ECO:0000256" key="8">
    <source>
        <dbReference type="NCBIfam" id="TIGR00669"/>
    </source>
</evidence>
<evidence type="ECO:0000256" key="4">
    <source>
        <dbReference type="ARBA" id="ARBA00022741"/>
    </source>
</evidence>
<comment type="similarity">
    <text evidence="7">Belongs to the class-II aminoacyl-tRNA synthetase family. AsnA subfamily.</text>
</comment>
<comment type="caution">
    <text evidence="10">The sequence shown here is derived from an EMBL/GenBank/DDBJ whole genome shotgun (WGS) entry which is preliminary data.</text>
</comment>
<sequence>METLIIPKDYKSKLSIKETEIAIKRIKDFFERQLAESLNLTRVSAPLFVMPETGMNDNLNGVERPVAFEVKGVNNKEVEIVHSLAKWKRMALFRYGFEAGEGLYTDMDAIRRDEDLDNIHSIYVDQWDWEKIITKEDRNEETLKDIVNRIYKVFLVTEAYMDSLYDGYEKFLPKDIFFITTQELEDLYPNLTSKERENAIAKEKGAVFIMKIGGKLNSGEKHDGRAPDYDDWTLNGDIILWFPVLDMALELSSMGIRVDEDALEKQLKEANCEDRMNLLFHQLILDKKLPYTVGGGIGQSRICMFFLRKAHIGEVQSSIWPEEMIQRCEEANIFLL</sequence>
<dbReference type="GO" id="GO:0140096">
    <property type="term" value="F:catalytic activity, acting on a protein"/>
    <property type="evidence" value="ECO:0007669"/>
    <property type="project" value="UniProtKB-ARBA"/>
</dbReference>
<dbReference type="RefSeq" id="WP_132847786.1">
    <property type="nucleotide sequence ID" value="NZ_CP058648.1"/>
</dbReference>
<keyword evidence="4 7" id="KW-0547">Nucleotide-binding</keyword>
<protein>
    <recommendedName>
        <fullName evidence="7 8">Aspartate--ammonia ligase</fullName>
        <ecNumber evidence="7 8">6.3.1.1</ecNumber>
    </recommendedName>
    <alternativeName>
        <fullName evidence="7">Asparagine synthetase A</fullName>
    </alternativeName>
</protein>
<dbReference type="HAMAP" id="MF_00555">
    <property type="entry name" value="AsnA"/>
    <property type="match status" value="1"/>
</dbReference>
<accession>A0A4R2TPT3</accession>
<dbReference type="InterPro" id="IPR006195">
    <property type="entry name" value="aa-tRNA-synth_II"/>
</dbReference>
<dbReference type="GO" id="GO:0005524">
    <property type="term" value="F:ATP binding"/>
    <property type="evidence" value="ECO:0007669"/>
    <property type="project" value="UniProtKB-UniRule"/>
</dbReference>
<evidence type="ECO:0000256" key="5">
    <source>
        <dbReference type="ARBA" id="ARBA00022840"/>
    </source>
</evidence>
<dbReference type="GO" id="GO:0004071">
    <property type="term" value="F:aspartate-ammonia ligase activity"/>
    <property type="evidence" value="ECO:0007669"/>
    <property type="project" value="UniProtKB-UniRule"/>
</dbReference>